<dbReference type="PANTHER" id="PTHR30509:SF9">
    <property type="entry name" value="MULTIDRUG RESISTANCE PROTEIN MDTO"/>
    <property type="match status" value="1"/>
</dbReference>
<keyword evidence="2" id="KW-0813">Transport</keyword>
<evidence type="ECO:0000256" key="3">
    <source>
        <dbReference type="ARBA" id="ARBA00022475"/>
    </source>
</evidence>
<keyword evidence="9" id="KW-1185">Reference proteome</keyword>
<evidence type="ECO:0000256" key="2">
    <source>
        <dbReference type="ARBA" id="ARBA00022448"/>
    </source>
</evidence>
<sequence>MPDRRHATSSPPGFMIRGAYNARDGASACPPSADEIPNSRRSSTLAKLDHITMRSLPFLDPFFTYRHRQLIHTVRGCVAMLITLSIIMLFHLEHGSWALVSVVMVMGGLPHIGGVVEKGLQRLAGTIIGGLFGIIALQIPFLREVHFPNAPLPFLQDFHFLPLLMVASVGIASYLSFSSRYSYSVSMFNITIVMVLGDGTLDTSVAVWRSCNVLIGTSAAILTSIIIQPQKATDVMRFMLAGNLDRLSRVYRIHTRTGAYDPDYTSKLMKEAGTRLVKQRALIEAVHREGRVKRGTFSDILSLQRRMISTVELLIETHWDTRDGHDLIEGLSGLREQQRKLAGALSTLAYEIRTGQPIKIDMDNFDLQPYADTALNAQSDSGKALFSPSGYLWLNRELSQQTSALVTTLSNIQRLPSRRLRKRASHGYVLSD</sequence>
<accession>A0A348HDM1</accession>
<proteinExistence type="predicted"/>
<evidence type="ECO:0000313" key="8">
    <source>
        <dbReference type="EMBL" id="BBG29723.1"/>
    </source>
</evidence>
<name>A0A348HDM1_9GAMM</name>
<feature type="transmembrane region" description="Helical" evidence="7">
    <location>
        <begin position="207"/>
        <end position="227"/>
    </location>
</feature>
<feature type="transmembrane region" description="Helical" evidence="7">
    <location>
        <begin position="154"/>
        <end position="175"/>
    </location>
</feature>
<dbReference type="Pfam" id="PF04632">
    <property type="entry name" value="FUSC"/>
    <property type="match status" value="1"/>
</dbReference>
<dbReference type="OrthoDB" id="977186at2"/>
<feature type="transmembrane region" description="Helical" evidence="7">
    <location>
        <begin position="123"/>
        <end position="142"/>
    </location>
</feature>
<feature type="transmembrane region" description="Helical" evidence="7">
    <location>
        <begin position="97"/>
        <end position="116"/>
    </location>
</feature>
<dbReference type="GO" id="GO:0022857">
    <property type="term" value="F:transmembrane transporter activity"/>
    <property type="evidence" value="ECO:0007669"/>
    <property type="project" value="InterPro"/>
</dbReference>
<dbReference type="KEGG" id="zpl:ZBT109_0951"/>
<comment type="subcellular location">
    <subcellularLocation>
        <location evidence="1">Cell membrane</location>
        <topology evidence="1">Multi-pass membrane protein</topology>
    </subcellularLocation>
</comment>
<gene>
    <name evidence="8" type="ORF">ZBT109_0951</name>
</gene>
<dbReference type="PANTHER" id="PTHR30509">
    <property type="entry name" value="P-HYDROXYBENZOIC ACID EFFLUX PUMP SUBUNIT-RELATED"/>
    <property type="match status" value="1"/>
</dbReference>
<keyword evidence="4 7" id="KW-0812">Transmembrane</keyword>
<evidence type="ECO:0000256" key="6">
    <source>
        <dbReference type="ARBA" id="ARBA00023136"/>
    </source>
</evidence>
<evidence type="ECO:0000256" key="7">
    <source>
        <dbReference type="SAM" id="Phobius"/>
    </source>
</evidence>
<evidence type="ECO:0000256" key="5">
    <source>
        <dbReference type="ARBA" id="ARBA00022989"/>
    </source>
</evidence>
<reference evidence="8 9" key="1">
    <citation type="submission" date="2018-09" db="EMBL/GenBank/DDBJ databases">
        <title>Zymobacter palmae IAM14233 (=T109) whole genome analysis.</title>
        <authorList>
            <person name="Yanase H."/>
        </authorList>
    </citation>
    <scope>NUCLEOTIDE SEQUENCE [LARGE SCALE GENOMIC DNA]</scope>
    <source>
        <strain evidence="8 9">IAM14233</strain>
    </source>
</reference>
<keyword evidence="3" id="KW-1003">Cell membrane</keyword>
<keyword evidence="5 7" id="KW-1133">Transmembrane helix</keyword>
<evidence type="ECO:0000313" key="9">
    <source>
        <dbReference type="Proteomes" id="UP000267342"/>
    </source>
</evidence>
<dbReference type="EMBL" id="AP018933">
    <property type="protein sequence ID" value="BBG29723.1"/>
    <property type="molecule type" value="Genomic_DNA"/>
</dbReference>
<dbReference type="STRING" id="1123510.GCA_000620025_00984"/>
<dbReference type="AlphaFoldDB" id="A0A348HDM1"/>
<evidence type="ECO:0000256" key="4">
    <source>
        <dbReference type="ARBA" id="ARBA00022692"/>
    </source>
</evidence>
<keyword evidence="6 7" id="KW-0472">Membrane</keyword>
<evidence type="ECO:0000256" key="1">
    <source>
        <dbReference type="ARBA" id="ARBA00004651"/>
    </source>
</evidence>
<organism evidence="8 9">
    <name type="scientific">Zymobacter palmae</name>
    <dbReference type="NCBI Taxonomy" id="33074"/>
    <lineage>
        <taxon>Bacteria</taxon>
        <taxon>Pseudomonadati</taxon>
        <taxon>Pseudomonadota</taxon>
        <taxon>Gammaproteobacteria</taxon>
        <taxon>Oceanospirillales</taxon>
        <taxon>Halomonadaceae</taxon>
        <taxon>Zymobacter group</taxon>
        <taxon>Zymobacter</taxon>
    </lineage>
</organism>
<dbReference type="Proteomes" id="UP000267342">
    <property type="component" value="Chromosome"/>
</dbReference>
<protein>
    <submittedName>
        <fullName evidence="8">Predicted membrane protein</fullName>
    </submittedName>
</protein>
<feature type="transmembrane region" description="Helical" evidence="7">
    <location>
        <begin position="73"/>
        <end position="91"/>
    </location>
</feature>
<dbReference type="GO" id="GO:0005886">
    <property type="term" value="C:plasma membrane"/>
    <property type="evidence" value="ECO:0007669"/>
    <property type="project" value="UniProtKB-SubCell"/>
</dbReference>
<dbReference type="InterPro" id="IPR006726">
    <property type="entry name" value="PHBA_efflux_AaeB/fusaric-R"/>
</dbReference>